<dbReference type="EMBL" id="CAJVQC010112505">
    <property type="protein sequence ID" value="CAG8835669.1"/>
    <property type="molecule type" value="Genomic_DNA"/>
</dbReference>
<comment type="caution">
    <text evidence="1">The sequence shown here is derived from an EMBL/GenBank/DDBJ whole genome shotgun (WGS) entry which is preliminary data.</text>
</comment>
<protein>
    <submittedName>
        <fullName evidence="1">17633_t:CDS:1</fullName>
    </submittedName>
</protein>
<evidence type="ECO:0000313" key="1">
    <source>
        <dbReference type="EMBL" id="CAG8835669.1"/>
    </source>
</evidence>
<accession>A0ACA9SE25</accession>
<dbReference type="Proteomes" id="UP000789920">
    <property type="component" value="Unassembled WGS sequence"/>
</dbReference>
<sequence length="178" mass="20287">VDFDNLYNLTPDTVENGPIELEYDFRQIQLKELLERIDHSLITEIWEDDVVDTLVINELFVRAKSNDHEDSTSNALSIPFFSIVAKSWSAMPIEPPEQAAAKVISRKQSAKRTLLGLARKCMESVDYDNPDNPDDLIKMFKECIYKHEEIQQYDQVTEDNQLIGGGQVGKHAQASCLE</sequence>
<proteinExistence type="predicted"/>
<feature type="non-terminal residue" evidence="1">
    <location>
        <position position="1"/>
    </location>
</feature>
<reference evidence="1" key="1">
    <citation type="submission" date="2021-06" db="EMBL/GenBank/DDBJ databases">
        <authorList>
            <person name="Kallberg Y."/>
            <person name="Tangrot J."/>
            <person name="Rosling A."/>
        </authorList>
    </citation>
    <scope>NUCLEOTIDE SEQUENCE</scope>
    <source>
        <strain evidence="1">MA461A</strain>
    </source>
</reference>
<evidence type="ECO:0000313" key="2">
    <source>
        <dbReference type="Proteomes" id="UP000789920"/>
    </source>
</evidence>
<organism evidence="1 2">
    <name type="scientific">Racocetra persica</name>
    <dbReference type="NCBI Taxonomy" id="160502"/>
    <lineage>
        <taxon>Eukaryota</taxon>
        <taxon>Fungi</taxon>
        <taxon>Fungi incertae sedis</taxon>
        <taxon>Mucoromycota</taxon>
        <taxon>Glomeromycotina</taxon>
        <taxon>Glomeromycetes</taxon>
        <taxon>Diversisporales</taxon>
        <taxon>Gigasporaceae</taxon>
        <taxon>Racocetra</taxon>
    </lineage>
</organism>
<keyword evidence="2" id="KW-1185">Reference proteome</keyword>
<feature type="non-terminal residue" evidence="1">
    <location>
        <position position="178"/>
    </location>
</feature>
<gene>
    <name evidence="1" type="ORF">RPERSI_LOCUS29633</name>
</gene>
<name>A0ACA9SE25_9GLOM</name>